<evidence type="ECO:0000256" key="1">
    <source>
        <dbReference type="SAM" id="MobiDB-lite"/>
    </source>
</evidence>
<comment type="caution">
    <text evidence="3">The sequence shown here is derived from an EMBL/GenBank/DDBJ whole genome shotgun (WGS) entry which is preliminary data.</text>
</comment>
<dbReference type="PANTHER" id="PTHR35374">
    <property type="entry name" value="CYCLIN-DEPENDENT KINASE 11A-LIKE"/>
    <property type="match status" value="1"/>
</dbReference>
<dbReference type="Proteomes" id="UP001458880">
    <property type="component" value="Unassembled WGS sequence"/>
</dbReference>
<dbReference type="InterPro" id="IPR058520">
    <property type="entry name" value="DUF8207"/>
</dbReference>
<proteinExistence type="predicted"/>
<evidence type="ECO:0000259" key="2">
    <source>
        <dbReference type="Pfam" id="PF26634"/>
    </source>
</evidence>
<keyword evidence="4" id="KW-1185">Reference proteome</keyword>
<dbReference type="EMBL" id="JASPKY010000080">
    <property type="protein sequence ID" value="KAK9738993.1"/>
    <property type="molecule type" value="Genomic_DNA"/>
</dbReference>
<organism evidence="3 4">
    <name type="scientific">Popillia japonica</name>
    <name type="common">Japanese beetle</name>
    <dbReference type="NCBI Taxonomy" id="7064"/>
    <lineage>
        <taxon>Eukaryota</taxon>
        <taxon>Metazoa</taxon>
        <taxon>Ecdysozoa</taxon>
        <taxon>Arthropoda</taxon>
        <taxon>Hexapoda</taxon>
        <taxon>Insecta</taxon>
        <taxon>Pterygota</taxon>
        <taxon>Neoptera</taxon>
        <taxon>Endopterygota</taxon>
        <taxon>Coleoptera</taxon>
        <taxon>Polyphaga</taxon>
        <taxon>Scarabaeiformia</taxon>
        <taxon>Scarabaeidae</taxon>
        <taxon>Rutelinae</taxon>
        <taxon>Popillia</taxon>
    </lineage>
</organism>
<feature type="compositionally biased region" description="Low complexity" evidence="1">
    <location>
        <begin position="87"/>
        <end position="99"/>
    </location>
</feature>
<dbReference type="AlphaFoldDB" id="A0AAW1LZ52"/>
<feature type="domain" description="DUF8207" evidence="2">
    <location>
        <begin position="201"/>
        <end position="300"/>
    </location>
</feature>
<gene>
    <name evidence="3" type="ORF">QE152_g9384</name>
</gene>
<accession>A0AAW1LZ52</accession>
<evidence type="ECO:0000313" key="4">
    <source>
        <dbReference type="Proteomes" id="UP001458880"/>
    </source>
</evidence>
<protein>
    <recommendedName>
        <fullName evidence="2">DUF8207 domain-containing protein</fullName>
    </recommendedName>
</protein>
<evidence type="ECO:0000313" key="3">
    <source>
        <dbReference type="EMBL" id="KAK9738993.1"/>
    </source>
</evidence>
<name>A0AAW1LZ52_POPJA</name>
<sequence length="372" mass="42794">MKRDHITSEIIKASKAIRKKQLAMRMGQAEAKDLLEKQFKPITEPLQKILKTGAIKQEIDMDAIKSEITQDLKRNLETPLTEISKLQTPGPTQTSTQRTPQRRKTPVSRRLAEADVDYDPFTEEEHQEIQTEKSFQQFRDEYQTMIERDPERVDEFLEQYEMTPRVYIDGLLTDITGEYDTTTGVPPRVYIDGLLTDTTGEYDTTTGVHFDPVLNKLKLGHSILDIDGKDLIVGGIRYNGTAGLYELIFKSKPTGYKKDDLDRYRDILNRTNVHRRGYDPKQQIKGNKGYKHVNIINPLMFRSRASTVTGSIEGRGQRMQFRSIPYQYVYWDNINELVERLKLLIASEQAGHTGHNNEIASIIEELKETGVI</sequence>
<dbReference type="Pfam" id="PF26634">
    <property type="entry name" value="DUF8207"/>
    <property type="match status" value="1"/>
</dbReference>
<dbReference type="PANTHER" id="PTHR35374:SF1">
    <property type="entry name" value="PROTEIN KINASE DOMAIN-CONTAINING PROTEIN"/>
    <property type="match status" value="1"/>
</dbReference>
<feature type="region of interest" description="Disordered" evidence="1">
    <location>
        <begin position="80"/>
        <end position="114"/>
    </location>
</feature>
<reference evidence="3 4" key="1">
    <citation type="journal article" date="2024" name="BMC Genomics">
        <title>De novo assembly and annotation of Popillia japonica's genome with initial clues to its potential as an invasive pest.</title>
        <authorList>
            <person name="Cucini C."/>
            <person name="Boschi S."/>
            <person name="Funari R."/>
            <person name="Cardaioli E."/>
            <person name="Iannotti N."/>
            <person name="Marturano G."/>
            <person name="Paoli F."/>
            <person name="Bruttini M."/>
            <person name="Carapelli A."/>
            <person name="Frati F."/>
            <person name="Nardi F."/>
        </authorList>
    </citation>
    <scope>NUCLEOTIDE SEQUENCE [LARGE SCALE GENOMIC DNA]</scope>
    <source>
        <strain evidence="3">DMR45628</strain>
    </source>
</reference>